<reference evidence="3" key="2">
    <citation type="submission" date="2022-10" db="EMBL/GenBank/DDBJ databases">
        <authorList>
            <person name="Aires J."/>
            <person name="Mesa V."/>
        </authorList>
    </citation>
    <scope>NUCLEOTIDE SEQUENCE</scope>
    <source>
        <strain evidence="3">Clostridium neonatale JD116</strain>
    </source>
</reference>
<proteinExistence type="predicted"/>
<dbReference type="Proteomes" id="UP000789738">
    <property type="component" value="Unassembled WGS sequence"/>
</dbReference>
<dbReference type="EMBL" id="CAKJVE010000001">
    <property type="protein sequence ID" value="CAG9701719.1"/>
    <property type="molecule type" value="Genomic_DNA"/>
</dbReference>
<keyword evidence="1" id="KW-1133">Transmembrane helix</keyword>
<dbReference type="AlphaFoldDB" id="A0AA86JBP6"/>
<name>A0AA86JBP6_9CLOT</name>
<evidence type="ECO:0000256" key="1">
    <source>
        <dbReference type="SAM" id="Phobius"/>
    </source>
</evidence>
<protein>
    <submittedName>
        <fullName evidence="2">Uncharacterized protein</fullName>
    </submittedName>
</protein>
<comment type="caution">
    <text evidence="2">The sequence shown here is derived from an EMBL/GenBank/DDBJ whole genome shotgun (WGS) entry which is preliminary data.</text>
</comment>
<dbReference type="Proteomes" id="UP001189143">
    <property type="component" value="Unassembled WGS sequence"/>
</dbReference>
<keyword evidence="1" id="KW-0472">Membrane</keyword>
<reference evidence="2" key="1">
    <citation type="submission" date="2021-10" db="EMBL/GenBank/DDBJ databases">
        <authorList>
            <person name="Mesa V."/>
        </authorList>
    </citation>
    <scope>NUCLEOTIDE SEQUENCE</scope>
    <source>
        <strain evidence="2">CC3_PB</strain>
    </source>
</reference>
<dbReference type="EMBL" id="CAMTCP010000099">
    <property type="protein sequence ID" value="CAI3550158.1"/>
    <property type="molecule type" value="Genomic_DNA"/>
</dbReference>
<evidence type="ECO:0000313" key="3">
    <source>
        <dbReference type="EMBL" id="CAI3550158.1"/>
    </source>
</evidence>
<feature type="transmembrane region" description="Helical" evidence="1">
    <location>
        <begin position="6"/>
        <end position="24"/>
    </location>
</feature>
<keyword evidence="1" id="KW-0812">Transmembrane</keyword>
<gene>
    <name evidence="3" type="ORF">CNEO2_180009</name>
    <name evidence="2" type="ORF">CNEO_10244</name>
</gene>
<sequence>MKKNKVRIIILGIVIIYAILYISIKIKNNTKPEISSYEHHLKVNEFTSKEEGKELEDNDMHNGSGTNSLFVENKQALLQILNTDEMLIISNKIESGIEYINKLCELNSNESQFDKEEYFNENAEYIDSILGIKDLTNFSEFFNKISSINQDDTIVKISIDDNSVNGEEDSFYVTVTTSKGTELKFNIMLNIDDTNTDNSKLNWS</sequence>
<organism evidence="2 4">
    <name type="scientific">Clostridium neonatale</name>
    <dbReference type="NCBI Taxonomy" id="137838"/>
    <lineage>
        <taxon>Bacteria</taxon>
        <taxon>Bacillati</taxon>
        <taxon>Bacillota</taxon>
        <taxon>Clostridia</taxon>
        <taxon>Eubacteriales</taxon>
        <taxon>Clostridiaceae</taxon>
        <taxon>Clostridium</taxon>
    </lineage>
</organism>
<evidence type="ECO:0000313" key="2">
    <source>
        <dbReference type="EMBL" id="CAG9701719.1"/>
    </source>
</evidence>
<accession>A0AA86JBP6</accession>
<evidence type="ECO:0000313" key="4">
    <source>
        <dbReference type="Proteomes" id="UP000789738"/>
    </source>
</evidence>
<dbReference type="RefSeq" id="WP_210886797.1">
    <property type="nucleotide sequence ID" value="NZ_CAKJVE010000001.1"/>
</dbReference>